<dbReference type="RefSeq" id="XP_022471022.1">
    <property type="nucleotide sequence ID" value="XM_022622506.1"/>
</dbReference>
<dbReference type="PANTHER" id="PTHR24148:SF78">
    <property type="entry name" value="HETEROKARYON INCOMPATIBILITY DOMAIN-CONTAINING PROTEIN"/>
    <property type="match status" value="1"/>
</dbReference>
<comment type="caution">
    <text evidence="2">The sequence shown here is derived from an EMBL/GenBank/DDBJ whole genome shotgun (WGS) entry which is preliminary data.</text>
</comment>
<accession>A0A1G4AXH2</accession>
<evidence type="ECO:0000313" key="3">
    <source>
        <dbReference type="Proteomes" id="UP000176998"/>
    </source>
</evidence>
<sequence>MIMHLSPVSSFKVLRDRRQGAFEEPQKIDVTDSVDNEAAGEFKLLMPNLLDLLCLTRNSLATDARDKIYGLLALTDDPVAQSIVPDYSLDNTPSKVFTEVATDMVEAGYAVDLLHHAGIDQSIPNLPSWVPDWTMQSRSTLSAQLYNCMPDTAPTVSILASEGAPKLSIRGAILARVNFVGPSWRYYTHDQSAPPFNSFENAPDIEIPPFNDENSRNFILSFASQAIQDDLQDRYTDEGLEDALVRTLAMDRSWQGERIGKRERPEEKGSELSPFAPAMGHGDESSTSTSKEFFAGVDAFQRFYARGPDSEEDERAPGIRVHQTAIFKWLLDFDAEVEADLQKRMVPFAVPFQEAQCGRRFAKIGTRGPKSAEDIEQDAVKMRENPARKSYETKPLEYHSIGTIPWNAQVEDYVVLLEGFRTPFILRKGLDHAEAGEREIFHIIGDCYVHGVMDGELLRPIGRVEERLKADQVGVNDQGGEYAVRGPEGYLSFQDFVIA</sequence>
<feature type="compositionally biased region" description="Basic and acidic residues" evidence="1">
    <location>
        <begin position="256"/>
        <end position="270"/>
    </location>
</feature>
<feature type="region of interest" description="Disordered" evidence="1">
    <location>
        <begin position="256"/>
        <end position="289"/>
    </location>
</feature>
<organism evidence="2 3">
    <name type="scientific">Colletotrichum orchidophilum</name>
    <dbReference type="NCBI Taxonomy" id="1209926"/>
    <lineage>
        <taxon>Eukaryota</taxon>
        <taxon>Fungi</taxon>
        <taxon>Dikarya</taxon>
        <taxon>Ascomycota</taxon>
        <taxon>Pezizomycotina</taxon>
        <taxon>Sordariomycetes</taxon>
        <taxon>Hypocreomycetidae</taxon>
        <taxon>Glomerellales</taxon>
        <taxon>Glomerellaceae</taxon>
        <taxon>Colletotrichum</taxon>
    </lineage>
</organism>
<dbReference type="InterPro" id="IPR052895">
    <property type="entry name" value="HetReg/Transcr_Mod"/>
</dbReference>
<dbReference type="EMBL" id="MJBS01000111">
    <property type="protein sequence ID" value="OHE93858.1"/>
    <property type="molecule type" value="Genomic_DNA"/>
</dbReference>
<evidence type="ECO:0000256" key="1">
    <source>
        <dbReference type="SAM" id="MobiDB-lite"/>
    </source>
</evidence>
<reference evidence="2 3" key="1">
    <citation type="submission" date="2016-09" db="EMBL/GenBank/DDBJ databases">
        <authorList>
            <person name="Capua I."/>
            <person name="De Benedictis P."/>
            <person name="Joannis T."/>
            <person name="Lombin L.H."/>
            <person name="Cattoli G."/>
        </authorList>
    </citation>
    <scope>NUCLEOTIDE SEQUENCE [LARGE SCALE GENOMIC DNA]</scope>
    <source>
        <strain evidence="2 3">IMI 309357</strain>
    </source>
</reference>
<dbReference type="GeneID" id="34564016"/>
<dbReference type="Proteomes" id="UP000176998">
    <property type="component" value="Unassembled WGS sequence"/>
</dbReference>
<protein>
    <recommendedName>
        <fullName evidence="4">Heterokaryon incompatibility protein</fullName>
    </recommendedName>
</protein>
<dbReference type="PANTHER" id="PTHR24148">
    <property type="entry name" value="ANKYRIN REPEAT DOMAIN-CONTAINING PROTEIN 39 HOMOLOG-RELATED"/>
    <property type="match status" value="1"/>
</dbReference>
<dbReference type="STRING" id="1209926.A0A1G4AXH2"/>
<evidence type="ECO:0000313" key="2">
    <source>
        <dbReference type="EMBL" id="OHE93858.1"/>
    </source>
</evidence>
<name>A0A1G4AXH2_9PEZI</name>
<dbReference type="AlphaFoldDB" id="A0A1G4AXH2"/>
<proteinExistence type="predicted"/>
<dbReference type="Pfam" id="PF26639">
    <property type="entry name" value="Het-6_barrel"/>
    <property type="match status" value="1"/>
</dbReference>
<gene>
    <name evidence="2" type="ORF">CORC01_10879</name>
</gene>
<evidence type="ECO:0008006" key="4">
    <source>
        <dbReference type="Google" id="ProtNLM"/>
    </source>
</evidence>
<keyword evidence="3" id="KW-1185">Reference proteome</keyword>
<dbReference type="OrthoDB" id="3553147at2759"/>